<organism evidence="1 2">
    <name type="scientific">Aeromonas veronii</name>
    <dbReference type="NCBI Taxonomy" id="654"/>
    <lineage>
        <taxon>Bacteria</taxon>
        <taxon>Pseudomonadati</taxon>
        <taxon>Pseudomonadota</taxon>
        <taxon>Gammaproteobacteria</taxon>
        <taxon>Aeromonadales</taxon>
        <taxon>Aeromonadaceae</taxon>
        <taxon>Aeromonas</taxon>
    </lineage>
</organism>
<evidence type="ECO:0000313" key="1">
    <source>
        <dbReference type="EMBL" id="VXA86793.1"/>
    </source>
</evidence>
<proteinExistence type="predicted"/>
<protein>
    <submittedName>
        <fullName evidence="1">Uncharacterized protein</fullName>
    </submittedName>
</protein>
<sequence length="61" mass="7237">MDQGQKKREKAMPWQHVANRNAAIQCHLWRDALFGRMQQQLEMKKPARLSGLFEFGSSYWT</sequence>
<accession>A0A653L6A9</accession>
<dbReference type="EMBL" id="CABWLC010000016">
    <property type="protein sequence ID" value="VXA86793.1"/>
    <property type="molecule type" value="Genomic_DNA"/>
</dbReference>
<dbReference type="AlphaFoldDB" id="A0A653L6A9"/>
<name>A0A653L6A9_AERVE</name>
<evidence type="ECO:0000313" key="2">
    <source>
        <dbReference type="Proteomes" id="UP000439123"/>
    </source>
</evidence>
<reference evidence="1 2" key="1">
    <citation type="submission" date="2019-10" db="EMBL/GenBank/DDBJ databases">
        <authorList>
            <person name="Karimi E."/>
        </authorList>
    </citation>
    <scope>NUCLEOTIDE SEQUENCE [LARGE SCALE GENOMIC DNA]</scope>
    <source>
        <strain evidence="1">Aeromonas sp. 8C</strain>
    </source>
</reference>
<dbReference type="Proteomes" id="UP000439123">
    <property type="component" value="Unassembled WGS sequence"/>
</dbReference>
<gene>
    <name evidence="1" type="ORF">AERO8C_30314</name>
</gene>